<evidence type="ECO:0000313" key="1">
    <source>
        <dbReference type="EMBL" id="OSX79040.1"/>
    </source>
</evidence>
<dbReference type="EMBL" id="KV918799">
    <property type="protein sequence ID" value="OSX79040.1"/>
    <property type="molecule type" value="Genomic_DNA"/>
</dbReference>
<accession>A0A1X6PE10</accession>
<sequence length="123" mass="13457">MRCLVCGFEAAPGVLGLKTRSCPLGKKQCRRLVATHNPFFLSGPCLNIYGSHMAQCDMCGLRGHTRFTLKLTTRRWRLSHQGAVVPCVAHSIPLVGDDFVCTLVPDRDAVLLVAAIHEKARDG</sequence>
<organism evidence="1 2">
    <name type="scientific">Porphyra umbilicalis</name>
    <name type="common">Purple laver</name>
    <name type="synonym">Red alga</name>
    <dbReference type="NCBI Taxonomy" id="2786"/>
    <lineage>
        <taxon>Eukaryota</taxon>
        <taxon>Rhodophyta</taxon>
        <taxon>Bangiophyceae</taxon>
        <taxon>Bangiales</taxon>
        <taxon>Bangiaceae</taxon>
        <taxon>Porphyra</taxon>
    </lineage>
</organism>
<protein>
    <submittedName>
        <fullName evidence="1">Uncharacterized protein</fullName>
    </submittedName>
</protein>
<dbReference type="Proteomes" id="UP000218209">
    <property type="component" value="Unassembled WGS sequence"/>
</dbReference>
<proteinExistence type="predicted"/>
<name>A0A1X6PE10_PORUM</name>
<keyword evidence="2" id="KW-1185">Reference proteome</keyword>
<evidence type="ECO:0000313" key="2">
    <source>
        <dbReference type="Proteomes" id="UP000218209"/>
    </source>
</evidence>
<reference evidence="1 2" key="1">
    <citation type="submission" date="2017-03" db="EMBL/GenBank/DDBJ databases">
        <title>WGS assembly of Porphyra umbilicalis.</title>
        <authorList>
            <person name="Brawley S.H."/>
            <person name="Blouin N.A."/>
            <person name="Ficko-Blean E."/>
            <person name="Wheeler G.L."/>
            <person name="Lohr M."/>
            <person name="Goodson H.V."/>
            <person name="Jenkins J.W."/>
            <person name="Blaby-Haas C.E."/>
            <person name="Helliwell K.E."/>
            <person name="Chan C."/>
            <person name="Marriage T."/>
            <person name="Bhattacharya D."/>
            <person name="Klein A.S."/>
            <person name="Badis Y."/>
            <person name="Brodie J."/>
            <person name="Cao Y."/>
            <person name="Collen J."/>
            <person name="Dittami S.M."/>
            <person name="Gachon C.M."/>
            <person name="Green B.R."/>
            <person name="Karpowicz S."/>
            <person name="Kim J.W."/>
            <person name="Kudahl U."/>
            <person name="Lin S."/>
            <person name="Michel G."/>
            <person name="Mittag M."/>
            <person name="Olson B.J."/>
            <person name="Pangilinan J."/>
            <person name="Peng Y."/>
            <person name="Qiu H."/>
            <person name="Shu S."/>
            <person name="Singer J.T."/>
            <person name="Smith A.G."/>
            <person name="Sprecher B.N."/>
            <person name="Wagner V."/>
            <person name="Wang W."/>
            <person name="Wang Z.-Y."/>
            <person name="Yan J."/>
            <person name="Yarish C."/>
            <person name="Zoeuner-Riek S."/>
            <person name="Zhuang Y."/>
            <person name="Zou Y."/>
            <person name="Lindquist E.A."/>
            <person name="Grimwood J."/>
            <person name="Barry K."/>
            <person name="Rokhsar D.S."/>
            <person name="Schmutz J."/>
            <person name="Stiller J.W."/>
            <person name="Grossman A.R."/>
            <person name="Prochnik S.E."/>
        </authorList>
    </citation>
    <scope>NUCLEOTIDE SEQUENCE [LARGE SCALE GENOMIC DNA]</scope>
    <source>
        <strain evidence="1">4086291</strain>
    </source>
</reference>
<dbReference type="AlphaFoldDB" id="A0A1X6PE10"/>
<gene>
    <name evidence="1" type="ORF">BU14_0091s0020</name>
</gene>